<dbReference type="PRINTS" id="PR00111">
    <property type="entry name" value="ABHYDROLASE"/>
</dbReference>
<keyword evidence="3" id="KW-1185">Reference proteome</keyword>
<proteinExistence type="predicted"/>
<dbReference type="PANTHER" id="PTHR43433">
    <property type="entry name" value="HYDROLASE, ALPHA/BETA FOLD FAMILY PROTEIN"/>
    <property type="match status" value="1"/>
</dbReference>
<organism evidence="2 3">
    <name type="scientific">Actinokineospora diospyrosa</name>
    <dbReference type="NCBI Taxonomy" id="103728"/>
    <lineage>
        <taxon>Bacteria</taxon>
        <taxon>Bacillati</taxon>
        <taxon>Actinomycetota</taxon>
        <taxon>Actinomycetes</taxon>
        <taxon>Pseudonocardiales</taxon>
        <taxon>Pseudonocardiaceae</taxon>
        <taxon>Actinokineospora</taxon>
    </lineage>
</organism>
<protein>
    <submittedName>
        <fullName evidence="2">Pimeloyl-ACP methyl ester carboxylesterase</fullName>
    </submittedName>
</protein>
<name>A0ABT1IED2_9PSEU</name>
<evidence type="ECO:0000313" key="2">
    <source>
        <dbReference type="EMBL" id="MCP2270999.1"/>
    </source>
</evidence>
<evidence type="ECO:0000313" key="3">
    <source>
        <dbReference type="Proteomes" id="UP001205185"/>
    </source>
</evidence>
<dbReference type="Proteomes" id="UP001205185">
    <property type="component" value="Unassembled WGS sequence"/>
</dbReference>
<dbReference type="InterPro" id="IPR050471">
    <property type="entry name" value="AB_hydrolase"/>
</dbReference>
<evidence type="ECO:0000259" key="1">
    <source>
        <dbReference type="Pfam" id="PF00561"/>
    </source>
</evidence>
<dbReference type="PANTHER" id="PTHR43433:SF5">
    <property type="entry name" value="AB HYDROLASE-1 DOMAIN-CONTAINING PROTEIN"/>
    <property type="match status" value="1"/>
</dbReference>
<sequence>MRDVGPAGITVAFERFGDPADPPVLLLMGGGAQMINWPEGFCAELVARGLHVVRFDNRDTGRSSRVENGPEPDLRAAMAGDFSSASYTLSDMAADTVGLVDRLGLERVHLVGASMGGMIAQTVAVEFPQRVLSLTSIMSTTGDPAVGQADLRALGAVGAPPGTRAEFVRWQVAALRAVSSPGFAFDEAGAAERAGRVFDRGFDLTGMLRQSVAVLASGDRTEKLRGLQLPTVVIHGTEDRMCDVSGGRATAAAIPGAELVLVDGLGHGFPREVWPVFADHVLGVVRIAQRQGTVAQRQGAQ</sequence>
<dbReference type="InterPro" id="IPR000073">
    <property type="entry name" value="AB_hydrolase_1"/>
</dbReference>
<dbReference type="SUPFAM" id="SSF53474">
    <property type="entry name" value="alpha/beta-Hydrolases"/>
    <property type="match status" value="1"/>
</dbReference>
<dbReference type="Pfam" id="PF00561">
    <property type="entry name" value="Abhydrolase_1"/>
    <property type="match status" value="1"/>
</dbReference>
<gene>
    <name evidence="2" type="ORF">LV75_003511</name>
</gene>
<dbReference type="EMBL" id="JAMTCO010000008">
    <property type="protein sequence ID" value="MCP2270999.1"/>
    <property type="molecule type" value="Genomic_DNA"/>
</dbReference>
<feature type="domain" description="AB hydrolase-1" evidence="1">
    <location>
        <begin position="22"/>
        <end position="267"/>
    </location>
</feature>
<accession>A0ABT1IED2</accession>
<dbReference type="Gene3D" id="3.40.50.1820">
    <property type="entry name" value="alpha/beta hydrolase"/>
    <property type="match status" value="1"/>
</dbReference>
<reference evidence="2 3" key="1">
    <citation type="submission" date="2022-06" db="EMBL/GenBank/DDBJ databases">
        <title>Genomic Encyclopedia of Archaeal and Bacterial Type Strains, Phase II (KMG-II): from individual species to whole genera.</title>
        <authorList>
            <person name="Goeker M."/>
        </authorList>
    </citation>
    <scope>NUCLEOTIDE SEQUENCE [LARGE SCALE GENOMIC DNA]</scope>
    <source>
        <strain evidence="2 3">DSM 44255</strain>
    </source>
</reference>
<dbReference type="InterPro" id="IPR029058">
    <property type="entry name" value="AB_hydrolase_fold"/>
</dbReference>
<comment type="caution">
    <text evidence="2">The sequence shown here is derived from an EMBL/GenBank/DDBJ whole genome shotgun (WGS) entry which is preliminary data.</text>
</comment>